<dbReference type="GO" id="GO:0005507">
    <property type="term" value="F:copper ion binding"/>
    <property type="evidence" value="ECO:0007669"/>
    <property type="project" value="InterPro"/>
</dbReference>
<evidence type="ECO:0000259" key="4">
    <source>
        <dbReference type="Pfam" id="PF07732"/>
    </source>
</evidence>
<dbReference type="GO" id="GO:0016491">
    <property type="term" value="F:oxidoreductase activity"/>
    <property type="evidence" value="ECO:0007669"/>
    <property type="project" value="TreeGrafter"/>
</dbReference>
<dbReference type="SUPFAM" id="SSF49503">
    <property type="entry name" value="Cupredoxins"/>
    <property type="match status" value="2"/>
</dbReference>
<proteinExistence type="inferred from homology"/>
<keyword evidence="2" id="KW-0812">Transmembrane</keyword>
<name>A0A151SX28_CAJCA</name>
<dbReference type="Proteomes" id="UP000075243">
    <property type="component" value="Chromosome 10"/>
</dbReference>
<dbReference type="InterPro" id="IPR011707">
    <property type="entry name" value="Cu-oxidase-like_N"/>
</dbReference>
<dbReference type="EMBL" id="CM003612">
    <property type="protein sequence ID" value="KYP59357.1"/>
    <property type="molecule type" value="Genomic_DNA"/>
</dbReference>
<keyword evidence="6" id="KW-1185">Reference proteome</keyword>
<dbReference type="InterPro" id="IPR001117">
    <property type="entry name" value="Cu-oxidase_2nd"/>
</dbReference>
<dbReference type="PANTHER" id="PTHR11709">
    <property type="entry name" value="MULTI-COPPER OXIDASE"/>
    <property type="match status" value="1"/>
</dbReference>
<evidence type="ECO:0000256" key="1">
    <source>
        <dbReference type="ARBA" id="ARBA00010609"/>
    </source>
</evidence>
<dbReference type="STRING" id="3821.A0A151SX28"/>
<dbReference type="AlphaFoldDB" id="A0A151SX28"/>
<dbReference type="Gramene" id="C.cajan_14361.t">
    <property type="protein sequence ID" value="C.cajan_14361.t"/>
    <property type="gene ID" value="C.cajan_14361"/>
</dbReference>
<keyword evidence="2" id="KW-0472">Membrane</keyword>
<keyword evidence="2" id="KW-1133">Transmembrane helix</keyword>
<evidence type="ECO:0000313" key="6">
    <source>
        <dbReference type="Proteomes" id="UP000075243"/>
    </source>
</evidence>
<evidence type="ECO:0000256" key="2">
    <source>
        <dbReference type="SAM" id="Phobius"/>
    </source>
</evidence>
<dbReference type="InterPro" id="IPR045087">
    <property type="entry name" value="Cu-oxidase_fam"/>
</dbReference>
<reference evidence="5 6" key="1">
    <citation type="journal article" date="2012" name="Nat. Biotechnol.">
        <title>Draft genome sequence of pigeonpea (Cajanus cajan), an orphan legume crop of resource-poor farmers.</title>
        <authorList>
            <person name="Varshney R.K."/>
            <person name="Chen W."/>
            <person name="Li Y."/>
            <person name="Bharti A.K."/>
            <person name="Saxena R.K."/>
            <person name="Schlueter J.A."/>
            <person name="Donoghue M.T."/>
            <person name="Azam S."/>
            <person name="Fan G."/>
            <person name="Whaley A.M."/>
            <person name="Farmer A.D."/>
            <person name="Sheridan J."/>
            <person name="Iwata A."/>
            <person name="Tuteja R."/>
            <person name="Penmetsa R.V."/>
            <person name="Wu W."/>
            <person name="Upadhyaya H.D."/>
            <person name="Yang S.P."/>
            <person name="Shah T."/>
            <person name="Saxena K.B."/>
            <person name="Michael T."/>
            <person name="McCombie W.R."/>
            <person name="Yang B."/>
            <person name="Zhang G."/>
            <person name="Yang H."/>
            <person name="Wang J."/>
            <person name="Spillane C."/>
            <person name="Cook D.R."/>
            <person name="May G.D."/>
            <person name="Xu X."/>
            <person name="Jackson S.A."/>
        </authorList>
    </citation>
    <scope>NUCLEOTIDE SEQUENCE [LARGE SCALE GENOMIC DNA]</scope>
    <source>
        <strain evidence="6">cv. Asha</strain>
    </source>
</reference>
<accession>A0A151SX28</accession>
<feature type="domain" description="Plastocyanin-like" evidence="4">
    <location>
        <begin position="21"/>
        <end position="83"/>
    </location>
</feature>
<evidence type="ECO:0000259" key="3">
    <source>
        <dbReference type="Pfam" id="PF00394"/>
    </source>
</evidence>
<feature type="transmembrane region" description="Helical" evidence="2">
    <location>
        <begin position="195"/>
        <end position="214"/>
    </location>
</feature>
<organism evidence="5 6">
    <name type="scientific">Cajanus cajan</name>
    <name type="common">Pigeon pea</name>
    <name type="synonym">Cajanus indicus</name>
    <dbReference type="NCBI Taxonomy" id="3821"/>
    <lineage>
        <taxon>Eukaryota</taxon>
        <taxon>Viridiplantae</taxon>
        <taxon>Streptophyta</taxon>
        <taxon>Embryophyta</taxon>
        <taxon>Tracheophyta</taxon>
        <taxon>Spermatophyta</taxon>
        <taxon>Magnoliopsida</taxon>
        <taxon>eudicotyledons</taxon>
        <taxon>Gunneridae</taxon>
        <taxon>Pentapetalae</taxon>
        <taxon>rosids</taxon>
        <taxon>fabids</taxon>
        <taxon>Fabales</taxon>
        <taxon>Fabaceae</taxon>
        <taxon>Papilionoideae</taxon>
        <taxon>50 kb inversion clade</taxon>
        <taxon>NPAAA clade</taxon>
        <taxon>indigoferoid/millettioid clade</taxon>
        <taxon>Phaseoleae</taxon>
        <taxon>Cajanus</taxon>
    </lineage>
</organism>
<protein>
    <submittedName>
        <fullName evidence="5">Laccase-12</fullName>
    </submittedName>
</protein>
<dbReference type="Gene3D" id="2.60.40.420">
    <property type="entry name" value="Cupredoxins - blue copper proteins"/>
    <property type="match status" value="1"/>
</dbReference>
<gene>
    <name evidence="5" type="ORF">KK1_014790</name>
</gene>
<comment type="similarity">
    <text evidence="1">Belongs to the multicopper oxidase family.</text>
</comment>
<dbReference type="PANTHER" id="PTHR11709:SF410">
    <property type="entry name" value="LACCASE"/>
    <property type="match status" value="1"/>
</dbReference>
<sequence length="274" mass="30846">MKGVNASKIVSLEKLKHFYRHGVREPRDPWSDGPENITQCPIPPGTSFTQKVAFTLEEGTLWWHAHSSWTRATVHGAILILPANGTSYPFPEPYGQEILIIGEWYKGDVMQIINSALANGGEPNASDAYTINGQPGDLYNCSRGTLMVNVLNMVLNCGCGRGCSYCGCGYCGYCDADCVCCGVRLLIIFTKYKKFIIINIYFIFKDLYILIPFFLKYSIILMNNLIYFKIIVSIYRIADVLRYIADVLRTQHRYVAKKCVIFSIIAIAVRCRCG</sequence>
<dbReference type="InterPro" id="IPR008972">
    <property type="entry name" value="Cupredoxin"/>
</dbReference>
<evidence type="ECO:0000313" key="5">
    <source>
        <dbReference type="EMBL" id="KYP59357.1"/>
    </source>
</evidence>
<feature type="transmembrane region" description="Helical" evidence="2">
    <location>
        <begin position="226"/>
        <end position="245"/>
    </location>
</feature>
<feature type="domain" description="Plastocyanin-like" evidence="3">
    <location>
        <begin position="98"/>
        <end position="150"/>
    </location>
</feature>
<dbReference type="Pfam" id="PF00394">
    <property type="entry name" value="Cu-oxidase"/>
    <property type="match status" value="1"/>
</dbReference>
<dbReference type="Pfam" id="PF07732">
    <property type="entry name" value="Cu-oxidase_3"/>
    <property type="match status" value="1"/>
</dbReference>